<accession>A0ACC2PWM2</accession>
<proteinExistence type="predicted"/>
<comment type="caution">
    <text evidence="1">The sequence shown here is derived from an EMBL/GenBank/DDBJ whole genome shotgun (WGS) entry which is preliminary data.</text>
</comment>
<evidence type="ECO:0000313" key="2">
    <source>
        <dbReference type="Proteomes" id="UP001239111"/>
    </source>
</evidence>
<dbReference type="EMBL" id="CM056741">
    <property type="protein sequence ID" value="KAJ8687815.1"/>
    <property type="molecule type" value="Genomic_DNA"/>
</dbReference>
<evidence type="ECO:0000313" key="1">
    <source>
        <dbReference type="EMBL" id="KAJ8687815.1"/>
    </source>
</evidence>
<reference evidence="1" key="1">
    <citation type="submission" date="2023-04" db="EMBL/GenBank/DDBJ databases">
        <title>A chromosome-level genome assembly of the parasitoid wasp Eretmocerus hayati.</title>
        <authorList>
            <person name="Zhong Y."/>
            <person name="Liu S."/>
            <person name="Liu Y."/>
        </authorList>
    </citation>
    <scope>NUCLEOTIDE SEQUENCE</scope>
    <source>
        <strain evidence="1">ZJU_SS_LIU_2023</strain>
    </source>
</reference>
<gene>
    <name evidence="1" type="ORF">QAD02_023609</name>
</gene>
<keyword evidence="2" id="KW-1185">Reference proteome</keyword>
<name>A0ACC2PWM2_9HYME</name>
<organism evidence="1 2">
    <name type="scientific">Eretmocerus hayati</name>
    <dbReference type="NCBI Taxonomy" id="131215"/>
    <lineage>
        <taxon>Eukaryota</taxon>
        <taxon>Metazoa</taxon>
        <taxon>Ecdysozoa</taxon>
        <taxon>Arthropoda</taxon>
        <taxon>Hexapoda</taxon>
        <taxon>Insecta</taxon>
        <taxon>Pterygota</taxon>
        <taxon>Neoptera</taxon>
        <taxon>Endopterygota</taxon>
        <taxon>Hymenoptera</taxon>
        <taxon>Apocrita</taxon>
        <taxon>Proctotrupomorpha</taxon>
        <taxon>Chalcidoidea</taxon>
        <taxon>Aphelinidae</taxon>
        <taxon>Aphelininae</taxon>
        <taxon>Eretmocerus</taxon>
    </lineage>
</organism>
<sequence>MDGERVVKEAKKICGVCGDKALGYNFNAVSCESCKAFFRRNALKEKDFLCPFSANCTITPITRRFCQKCRLKKCFSIGMRKEHIMTDDDKVLKRKKIEQNRAKKKPYSSKNDGFPSAEEKHIEKSNCDSASTLLKQSFTIPSVTHGTYQKRFDGNWGDVNPCKHSVAKNMSPTIAASVPSPSSPLENCHIFSSKTLDMLEYLHNDHSPNPTKIDHLKHQNLDDFSSEKISSQMYHNAESHNNYVSQKILPNSSRTTDITMMCKSNEYEQLKIDQNICRNTWNHPKCQDRSSDATVSKMANDLIGDTFHTGSLVNRNKETIVPNYLTTSTESAIDESSVMQESNGTLEKNVVISMLMHNPAWVVEILNNPEIIAKFIKDQDFIEKLISDPLTLKVVQKNIASKNESTTLTNLNLVRDSIRIESSDNDEDSILKCLIYGQSCGTEQLGKNVIVEDPEWIRTSVGAEDFDHDSQRNVAEGNSVESVLYKAIKLEYSPSNLIHDNMDLNDTERAKLNELIIAHRALSAPLNEDVGYTGDLEKSDSTLLGVINLTAVAVRRFIKMSKKISAFKNMCQEDQLALLKGGCTEMMLLRSAIHYDPDKEIWKILETKHKMTSIKVDILKEAKGNLFTEHSKFVSTFDSRWRDENIILILCAIALFSPERSKVIHRDVIKLEQNSYYYLLRRYLESVYPKCEAKSTFLKLIQKMSELHKLNKEVVEVYLNVDPSSIEPLLIEIFDLKR</sequence>
<dbReference type="Proteomes" id="UP001239111">
    <property type="component" value="Chromosome 1"/>
</dbReference>
<protein>
    <submittedName>
        <fullName evidence="1">Uncharacterized protein</fullName>
    </submittedName>
</protein>